<evidence type="ECO:0000313" key="13">
    <source>
        <dbReference type="Proteomes" id="UP001497383"/>
    </source>
</evidence>
<evidence type="ECO:0000313" key="9">
    <source>
        <dbReference type="EMBL" id="CAK9439766.1"/>
    </source>
</evidence>
<evidence type="ECO:0000313" key="12">
    <source>
        <dbReference type="EMBL" id="CAK9441832.1"/>
    </source>
</evidence>
<dbReference type="EMBL" id="OZ022405">
    <property type="protein sequence ID" value="CAK9435335.1"/>
    <property type="molecule type" value="Genomic_DNA"/>
</dbReference>
<evidence type="ECO:0000313" key="10">
    <source>
        <dbReference type="EMBL" id="CAK9440677.1"/>
    </source>
</evidence>
<dbReference type="Pfam" id="PF01103">
    <property type="entry name" value="Omp85"/>
    <property type="match status" value="1"/>
</dbReference>
<dbReference type="Gene3D" id="2.40.160.50">
    <property type="entry name" value="membrane protein fhac: a member of the omp85/tpsb transporter family"/>
    <property type="match status" value="1"/>
</dbReference>
<evidence type="ECO:0000313" key="8">
    <source>
        <dbReference type="EMBL" id="CAK9438915.1"/>
    </source>
</evidence>
<reference evidence="10 13" key="1">
    <citation type="submission" date="2024-03" db="EMBL/GenBank/DDBJ databases">
        <authorList>
            <person name="Brejova B."/>
        </authorList>
    </citation>
    <scope>NUCLEOTIDE SEQUENCE [LARGE SCALE GENOMIC DNA]</scope>
    <source>
        <strain evidence="10 13">CBS 14171</strain>
    </source>
</reference>
<dbReference type="Proteomes" id="UP001497383">
    <property type="component" value="Chromosome 1"/>
</dbReference>
<protein>
    <recommendedName>
        <fullName evidence="3">Bacterial surface antigen (D15) domain-containing protein</fullName>
    </recommendedName>
</protein>
<dbReference type="InterPro" id="IPR000184">
    <property type="entry name" value="Bac_surfAg_D15"/>
</dbReference>
<dbReference type="EMBL" id="OZ022406">
    <property type="protein sequence ID" value="CAK9436707.1"/>
    <property type="molecule type" value="Genomic_DNA"/>
</dbReference>
<keyword evidence="13" id="KW-1185">Reference proteome</keyword>
<dbReference type="EMBL" id="OZ022408">
    <property type="protein sequence ID" value="CAK9439766.1"/>
    <property type="molecule type" value="Genomic_DNA"/>
</dbReference>
<dbReference type="Proteomes" id="UP001497383">
    <property type="component" value="Chromosome 6"/>
</dbReference>
<dbReference type="EMBL" id="OZ022410">
    <property type="protein sequence ID" value="CAK9440930.1"/>
    <property type="molecule type" value="Genomic_DNA"/>
</dbReference>
<dbReference type="EMBL" id="OZ022408">
    <property type="protein sequence ID" value="CAK9438915.1"/>
    <property type="molecule type" value="Genomic_DNA"/>
</dbReference>
<dbReference type="RefSeq" id="XP_066827000.1">
    <property type="nucleotide sequence ID" value="XM_066976560.1"/>
</dbReference>
<dbReference type="EMBL" id="OZ022406">
    <property type="protein sequence ID" value="CAK9437680.1"/>
    <property type="molecule type" value="Genomic_DNA"/>
</dbReference>
<evidence type="ECO:0000313" key="11">
    <source>
        <dbReference type="EMBL" id="CAK9440930.1"/>
    </source>
</evidence>
<dbReference type="EMBL" id="OZ022409">
    <property type="protein sequence ID" value="CAK9440677.1"/>
    <property type="molecule type" value="Genomic_DNA"/>
</dbReference>
<dbReference type="Proteomes" id="UP001497383">
    <property type="component" value="Chromosome 4"/>
</dbReference>
<keyword evidence="2" id="KW-0472">Membrane</keyword>
<dbReference type="Proteomes" id="UP001497383">
    <property type="component" value="Chromosome 5"/>
</dbReference>
<sequence length="461" mass="50608">MHSMGQVETGGIQSLLSASSTQPVYLIAVQVEGGQAFSDEFYKKLLTPLLAGSDYTLARLTAETTTSYHHLLDTGVFDEVKVRVQPDYYSTAPSVKSYNHEKSIPAKVTFDVSPTPLNTSQGFLKFDAEDFLNLQLNHVDSNFNGNGEVVSVGVDYNPYKPHDHLLSQFKFASSLKDPRFKVVLDGGYNTKDNHAWSDFQENELGGKIGIQYKAPGPWSVFAGLSLFKRNLYDIDDSASDNLKFFGGQFLKSSVAGRVCYKNVSCLGKVFPTDGIEVEADAELSSVQEQANPSNSGEFAKSKVRLGLYKSFLNITTSFTGEVGGIYNFNSKFPVHTLDKFYLGGHSSFVGFKQNSVEPSGGLSFYKLQATMLTKVPRLFYAPPHNVEPTSPLRLYCTALLGNVDSKFSLTDSTAALSYGAGLKYFNQWANFDLGYYFSKRSGGDESAGVQFSISIGACNHR</sequence>
<dbReference type="EMBL" id="OZ022405">
    <property type="protein sequence ID" value="CAK9436553.1"/>
    <property type="molecule type" value="Genomic_DNA"/>
</dbReference>
<evidence type="ECO:0000256" key="1">
    <source>
        <dbReference type="ARBA" id="ARBA00004370"/>
    </source>
</evidence>
<evidence type="ECO:0000313" key="4">
    <source>
        <dbReference type="EMBL" id="CAK9435335.1"/>
    </source>
</evidence>
<evidence type="ECO:0000313" key="5">
    <source>
        <dbReference type="EMBL" id="CAK9436553.1"/>
    </source>
</evidence>
<dbReference type="Proteomes" id="UP001497383">
    <property type="component" value="Chromosome 2"/>
</dbReference>
<dbReference type="EMBL" id="OZ022411">
    <property type="protein sequence ID" value="CAK9441832.1"/>
    <property type="molecule type" value="Genomic_DNA"/>
</dbReference>
<evidence type="ECO:0000313" key="7">
    <source>
        <dbReference type="EMBL" id="CAK9437680.1"/>
    </source>
</evidence>
<evidence type="ECO:0000256" key="2">
    <source>
        <dbReference type="ARBA" id="ARBA00023136"/>
    </source>
</evidence>
<gene>
    <name evidence="4" type="ORF">LODBEIA_P00620</name>
    <name evidence="5" type="ORF">LODBEIA_P11060</name>
    <name evidence="6" type="ORF">LODBEIA_P12290</name>
    <name evidence="7" type="ORF">LODBEIA_P20580</name>
    <name evidence="8" type="ORF">LODBEIA_P31390</name>
    <name evidence="9" type="ORF">LODBEIA_P38660</name>
    <name evidence="10" type="ORF">LODBEIA_P46760</name>
    <name evidence="11" type="ORF">LODBEIA_P47990</name>
    <name evidence="12" type="ORF">LODBEIA_P57000</name>
</gene>
<name>A0ABP0ZQP6_9ASCO</name>
<feature type="domain" description="Bacterial surface antigen (D15)" evidence="3">
    <location>
        <begin position="142"/>
        <end position="454"/>
    </location>
</feature>
<comment type="subcellular location">
    <subcellularLocation>
        <location evidence="1">Membrane</location>
    </subcellularLocation>
</comment>
<proteinExistence type="predicted"/>
<organism evidence="10 13">
    <name type="scientific">Lodderomyces beijingensis</name>
    <dbReference type="NCBI Taxonomy" id="1775926"/>
    <lineage>
        <taxon>Eukaryota</taxon>
        <taxon>Fungi</taxon>
        <taxon>Dikarya</taxon>
        <taxon>Ascomycota</taxon>
        <taxon>Saccharomycotina</taxon>
        <taxon>Pichiomycetes</taxon>
        <taxon>Debaryomycetaceae</taxon>
        <taxon>Candida/Lodderomyces clade</taxon>
        <taxon>Lodderomyces</taxon>
    </lineage>
</organism>
<accession>A0ABP0ZQP6</accession>
<evidence type="ECO:0000259" key="3">
    <source>
        <dbReference type="Pfam" id="PF01103"/>
    </source>
</evidence>
<dbReference type="GeneID" id="92205258"/>
<evidence type="ECO:0000313" key="6">
    <source>
        <dbReference type="EMBL" id="CAK9436707.1"/>
    </source>
</evidence>
<dbReference type="Proteomes" id="UP001497383">
    <property type="component" value="Chromosome 7"/>
</dbReference>